<dbReference type="PANTHER" id="PTHR43174">
    <property type="entry name" value="UDP-N-ACETYLGLUCOSAMINE 2-EPIMERASE"/>
    <property type="match status" value="1"/>
</dbReference>
<dbReference type="InterPro" id="IPR029767">
    <property type="entry name" value="WecB-like"/>
</dbReference>
<dbReference type="Gene3D" id="3.40.50.2000">
    <property type="entry name" value="Glycogen Phosphorylase B"/>
    <property type="match status" value="1"/>
</dbReference>
<accession>A0A383EUD5</accession>
<evidence type="ECO:0000259" key="1">
    <source>
        <dbReference type="Pfam" id="PF02350"/>
    </source>
</evidence>
<dbReference type="EMBL" id="UINC01228797">
    <property type="protein sequence ID" value="SVE60259.1"/>
    <property type="molecule type" value="Genomic_DNA"/>
</dbReference>
<dbReference type="SUPFAM" id="SSF53756">
    <property type="entry name" value="UDP-Glycosyltransferase/glycogen phosphorylase"/>
    <property type="match status" value="1"/>
</dbReference>
<dbReference type="Pfam" id="PF02350">
    <property type="entry name" value="Epimerase_2"/>
    <property type="match status" value="1"/>
</dbReference>
<gene>
    <name evidence="2" type="ORF">METZ01_LOCUS513113</name>
</gene>
<proteinExistence type="predicted"/>
<organism evidence="2">
    <name type="scientific">marine metagenome</name>
    <dbReference type="NCBI Taxonomy" id="408172"/>
    <lineage>
        <taxon>unclassified sequences</taxon>
        <taxon>metagenomes</taxon>
        <taxon>ecological metagenomes</taxon>
    </lineage>
</organism>
<sequence length="130" mass="14215">MKEIDADKDLELQIIATGMHLSEEFGNTYQQIEKDGFTIDKKVDISLSSDTELAISKSMGLGVIGFSDALHDLQPDLLVVLGDRFEIFSAVSAAMIAKIPVAHLHGGESTEGAFDESIRHSITKMSHLHF</sequence>
<protein>
    <recommendedName>
        <fullName evidence="1">UDP-N-acetylglucosamine 2-epimerase domain-containing protein</fullName>
    </recommendedName>
</protein>
<dbReference type="PANTHER" id="PTHR43174:SF3">
    <property type="entry name" value="UDP-N-ACETYLGLUCOSAMINE 2-EPIMERASE"/>
    <property type="match status" value="1"/>
</dbReference>
<feature type="domain" description="UDP-N-acetylglucosamine 2-epimerase" evidence="1">
    <location>
        <begin position="2"/>
        <end position="130"/>
    </location>
</feature>
<dbReference type="InterPro" id="IPR003331">
    <property type="entry name" value="UDP_GlcNAc_Epimerase_2_dom"/>
</dbReference>
<feature type="non-terminal residue" evidence="2">
    <location>
        <position position="130"/>
    </location>
</feature>
<evidence type="ECO:0000313" key="2">
    <source>
        <dbReference type="EMBL" id="SVE60259.1"/>
    </source>
</evidence>
<reference evidence="2" key="1">
    <citation type="submission" date="2018-05" db="EMBL/GenBank/DDBJ databases">
        <authorList>
            <person name="Lanie J.A."/>
            <person name="Ng W.-L."/>
            <person name="Kazmierczak K.M."/>
            <person name="Andrzejewski T.M."/>
            <person name="Davidsen T.M."/>
            <person name="Wayne K.J."/>
            <person name="Tettelin H."/>
            <person name="Glass J.I."/>
            <person name="Rusch D."/>
            <person name="Podicherti R."/>
            <person name="Tsui H.-C.T."/>
            <person name="Winkler M.E."/>
        </authorList>
    </citation>
    <scope>NUCLEOTIDE SEQUENCE</scope>
</reference>
<name>A0A383EUD5_9ZZZZ</name>
<dbReference type="AlphaFoldDB" id="A0A383EUD5"/>